<organism evidence="1 2">
    <name type="scientific">Vespula squamosa</name>
    <name type="common">Southern yellow jacket</name>
    <name type="synonym">Wasp</name>
    <dbReference type="NCBI Taxonomy" id="30214"/>
    <lineage>
        <taxon>Eukaryota</taxon>
        <taxon>Metazoa</taxon>
        <taxon>Ecdysozoa</taxon>
        <taxon>Arthropoda</taxon>
        <taxon>Hexapoda</taxon>
        <taxon>Insecta</taxon>
        <taxon>Pterygota</taxon>
        <taxon>Neoptera</taxon>
        <taxon>Endopterygota</taxon>
        <taxon>Hymenoptera</taxon>
        <taxon>Apocrita</taxon>
        <taxon>Aculeata</taxon>
        <taxon>Vespoidea</taxon>
        <taxon>Vespidae</taxon>
        <taxon>Vespinae</taxon>
        <taxon>Vespula</taxon>
    </lineage>
</organism>
<protein>
    <submittedName>
        <fullName evidence="1">Uncharacterized protein</fullName>
    </submittedName>
</protein>
<evidence type="ECO:0000313" key="2">
    <source>
        <dbReference type="Proteomes" id="UP001607302"/>
    </source>
</evidence>
<proteinExistence type="predicted"/>
<comment type="caution">
    <text evidence="1">The sequence shown here is derived from an EMBL/GenBank/DDBJ whole genome shotgun (WGS) entry which is preliminary data.</text>
</comment>
<name>A0ABD2A3R7_VESSQ</name>
<dbReference type="EMBL" id="JAUDFV010000156">
    <property type="protein sequence ID" value="KAL2714445.1"/>
    <property type="molecule type" value="Genomic_DNA"/>
</dbReference>
<sequence length="112" mass="12662">MPIDPQKITRVKGLFVRVGSRTRDQYTRYILNTCKHAILPGQVQTVLQYNRSKRSGTCVKLHLNDKGIGDNAVRLGETLLSRLQKSDKCSVGISRRLSVNLRLSVNVDDLRL</sequence>
<gene>
    <name evidence="1" type="ORF">V1478_015630</name>
</gene>
<evidence type="ECO:0000313" key="1">
    <source>
        <dbReference type="EMBL" id="KAL2714445.1"/>
    </source>
</evidence>
<accession>A0ABD2A3R7</accession>
<dbReference type="Proteomes" id="UP001607302">
    <property type="component" value="Unassembled WGS sequence"/>
</dbReference>
<dbReference type="AlphaFoldDB" id="A0ABD2A3R7"/>
<reference evidence="1 2" key="1">
    <citation type="journal article" date="2024" name="Ann. Entomol. Soc. Am.">
        <title>Genomic analyses of the southern and eastern yellowjacket wasps (Hymenoptera: Vespidae) reveal evolutionary signatures of social life.</title>
        <authorList>
            <person name="Catto M.A."/>
            <person name="Caine P.B."/>
            <person name="Orr S.E."/>
            <person name="Hunt B.G."/>
            <person name="Goodisman M.A.D."/>
        </authorList>
    </citation>
    <scope>NUCLEOTIDE SEQUENCE [LARGE SCALE GENOMIC DNA]</scope>
    <source>
        <strain evidence="1">233</strain>
        <tissue evidence="1">Head and thorax</tissue>
    </source>
</reference>
<keyword evidence="2" id="KW-1185">Reference proteome</keyword>